<dbReference type="Gene3D" id="2.60.420.10">
    <property type="entry name" value="Maltose phosphorylase, domain 3"/>
    <property type="match status" value="1"/>
</dbReference>
<name>A0AA38S3W3_9PEZI</name>
<evidence type="ECO:0000313" key="4">
    <source>
        <dbReference type="EMBL" id="KAJ9158422.1"/>
    </source>
</evidence>
<sequence length="990" mass="108520">MGDYIPDFAEALFGESQVHAADQDHEHQNDENVVDRDIPSSNSWHKYVRAPSSETVTPKGIVPGSPTGGVSNPSGLINGYGPTVLSRLHSSDPIPSLIVDFGQNLAGYLNIKLKGSSNSSNALPGLRLAFSETLQYLTDRSDFTRSDNADPDDTINKLVFNGTDQIAVKTEEYEWTNKLGCEYGTKVCSDGLHGFRYVKISLDALPEDAPYTTSLGTVSVSSVSLTFSGLRGTPDTFTGWFECSDKDLTQWWYDGVYTNDLATDVFREDDTEPRQALSQSLLGKLVLHDGAKRDRDPYVGDVAVSALTSYLSHYTPEAARNVLADLAEHQREDGWIPPASIRNYSLPLFDYPLWWVVCSYNLVLYTGDTAYLEQYYPVLLKVLDAYYPSQTSPSTSLLIRPPGYGDYAFLPRSGPGSYYNALYVLALQHAAFLADTFTRPTDADRWRERASTVSASLLAHNWDPAAGAFFDGSPCPGDGDDDGEGTTCPTHPQDANALAILSGVTPSGSDEAESILSHLQSATSLPYGNAFFDNDALLGSTPPSALDAFSTRVYAFVSFFDMAARFGSPAPATVATGFDQLRRMYGTMARGDPGVTMWEGIAGGGAGSPYEGGFTSMCHGWSTGVVPLLSRFVLGVRPTGVGYESWEVRVLRERGGVTWARGVVPTPRGGIEVEWRDEGGLAVVVGAPEGTTGEVWVPVGEEEGVEVRVDGEVLFKDGDVTVTDAASSRMGRGDRPDYGHGSYSKLNFQPSRTPIPKTSPSNDVTITSYTSHVPYNAYVPSYVPPPHSISPAERRSPPRAIERRQEEEEYQPHSHLEFHLRKPGRKITNWPVDPALALYYQVEDENLDPEPCISFGGRKPPRSSRPDKTPPVRPSSVRSPTYGEKKKKKEKDKKKAAAARRPKPKKGHPLIVKVNPPTFDSSPDPSEAGTESSSTPSTTTRTRPVSRLPLWLREQKRKQEDASKQTKFWERQLLRSGRHQVHKKGSRTTL</sequence>
<feature type="compositionally biased region" description="Low complexity" evidence="1">
    <location>
        <begin position="932"/>
        <end position="950"/>
    </location>
</feature>
<dbReference type="InterPro" id="IPR035398">
    <property type="entry name" value="Bac_rhamnosid_C"/>
</dbReference>
<keyword evidence="4" id="KW-0378">Hydrolase</keyword>
<dbReference type="AlphaFoldDB" id="A0AA38S3W3"/>
<feature type="compositionally biased region" description="Basic residues" evidence="1">
    <location>
        <begin position="885"/>
        <end position="908"/>
    </location>
</feature>
<dbReference type="InterPro" id="IPR012341">
    <property type="entry name" value="6hp_glycosidase-like_sf"/>
</dbReference>
<proteinExistence type="predicted"/>
<dbReference type="Pfam" id="PF17389">
    <property type="entry name" value="Bac_rhamnosid6H"/>
    <property type="match status" value="1"/>
</dbReference>
<dbReference type="Pfam" id="PF17390">
    <property type="entry name" value="Bac_rhamnosid_C"/>
    <property type="match status" value="1"/>
</dbReference>
<dbReference type="InterPro" id="IPR035396">
    <property type="entry name" value="Bac_rhamnosid6H"/>
</dbReference>
<feature type="region of interest" description="Disordered" evidence="1">
    <location>
        <begin position="725"/>
        <end position="763"/>
    </location>
</feature>
<feature type="compositionally biased region" description="Basic residues" evidence="1">
    <location>
        <begin position="976"/>
        <end position="990"/>
    </location>
</feature>
<dbReference type="Gene3D" id="1.50.10.10">
    <property type="match status" value="1"/>
</dbReference>
<feature type="compositionally biased region" description="Basic and acidic residues" evidence="1">
    <location>
        <begin position="792"/>
        <end position="816"/>
    </location>
</feature>
<dbReference type="GO" id="GO:0005975">
    <property type="term" value="P:carbohydrate metabolic process"/>
    <property type="evidence" value="ECO:0007669"/>
    <property type="project" value="InterPro"/>
</dbReference>
<keyword evidence="5" id="KW-1185">Reference proteome</keyword>
<dbReference type="InterPro" id="IPR008928">
    <property type="entry name" value="6-hairpin_glycosidase_sf"/>
</dbReference>
<gene>
    <name evidence="4" type="ORF">NKR19_g3346</name>
</gene>
<feature type="region of interest" description="Disordered" evidence="1">
    <location>
        <begin position="784"/>
        <end position="816"/>
    </location>
</feature>
<evidence type="ECO:0000256" key="1">
    <source>
        <dbReference type="SAM" id="MobiDB-lite"/>
    </source>
</evidence>
<feature type="region of interest" description="Disordered" evidence="1">
    <location>
        <begin position="851"/>
        <end position="990"/>
    </location>
</feature>
<feature type="domain" description="Alpha-L-rhamnosidase six-hairpin glycosidase" evidence="2">
    <location>
        <begin position="289"/>
        <end position="511"/>
    </location>
</feature>
<dbReference type="Gene3D" id="2.60.120.260">
    <property type="entry name" value="Galactose-binding domain-like"/>
    <property type="match status" value="1"/>
</dbReference>
<organism evidence="4 5">
    <name type="scientific">Coniochaeta hoffmannii</name>
    <dbReference type="NCBI Taxonomy" id="91930"/>
    <lineage>
        <taxon>Eukaryota</taxon>
        <taxon>Fungi</taxon>
        <taxon>Dikarya</taxon>
        <taxon>Ascomycota</taxon>
        <taxon>Pezizomycotina</taxon>
        <taxon>Sordariomycetes</taxon>
        <taxon>Sordariomycetidae</taxon>
        <taxon>Coniochaetales</taxon>
        <taxon>Coniochaetaceae</taxon>
        <taxon>Coniochaeta</taxon>
    </lineage>
</organism>
<dbReference type="PANTHER" id="PTHR34987:SF5">
    <property type="entry name" value="ALPHA-RHAMNOSIDASE"/>
    <property type="match status" value="1"/>
</dbReference>
<evidence type="ECO:0000313" key="5">
    <source>
        <dbReference type="Proteomes" id="UP001174691"/>
    </source>
</evidence>
<feature type="domain" description="Alpha-L-rhamnosidase C-terminal" evidence="3">
    <location>
        <begin position="635"/>
        <end position="706"/>
    </location>
</feature>
<evidence type="ECO:0000259" key="3">
    <source>
        <dbReference type="Pfam" id="PF17390"/>
    </source>
</evidence>
<dbReference type="GO" id="GO:0016798">
    <property type="term" value="F:hydrolase activity, acting on glycosyl bonds"/>
    <property type="evidence" value="ECO:0007669"/>
    <property type="project" value="UniProtKB-KW"/>
</dbReference>
<dbReference type="PANTHER" id="PTHR34987">
    <property type="entry name" value="C, PUTATIVE (AFU_ORTHOLOGUE AFUA_3G02880)-RELATED"/>
    <property type="match status" value="1"/>
</dbReference>
<feature type="compositionally biased region" description="Basic and acidic residues" evidence="1">
    <location>
        <begin position="953"/>
        <end position="973"/>
    </location>
</feature>
<reference evidence="4" key="1">
    <citation type="submission" date="2022-07" db="EMBL/GenBank/DDBJ databases">
        <title>Fungi with potential for degradation of polypropylene.</title>
        <authorList>
            <person name="Gostincar C."/>
        </authorList>
    </citation>
    <scope>NUCLEOTIDE SEQUENCE</scope>
    <source>
        <strain evidence="4">EXF-13287</strain>
    </source>
</reference>
<evidence type="ECO:0000259" key="2">
    <source>
        <dbReference type="Pfam" id="PF17389"/>
    </source>
</evidence>
<comment type="caution">
    <text evidence="4">The sequence shown here is derived from an EMBL/GenBank/DDBJ whole genome shotgun (WGS) entry which is preliminary data.</text>
</comment>
<dbReference type="SUPFAM" id="SSF48208">
    <property type="entry name" value="Six-hairpin glycosidases"/>
    <property type="match status" value="1"/>
</dbReference>
<accession>A0AA38S3W3</accession>
<protein>
    <submittedName>
        <fullName evidence="4">Six-hairpin glycosidase</fullName>
    </submittedName>
</protein>
<dbReference type="Proteomes" id="UP001174691">
    <property type="component" value="Unassembled WGS sequence"/>
</dbReference>
<dbReference type="EMBL" id="JANBVN010000036">
    <property type="protein sequence ID" value="KAJ9158422.1"/>
    <property type="molecule type" value="Genomic_DNA"/>
</dbReference>
<keyword evidence="4" id="KW-0326">Glycosidase</keyword>
<feature type="compositionally biased region" description="Polar residues" evidence="1">
    <location>
        <begin position="744"/>
        <end position="763"/>
    </location>
</feature>